<protein>
    <recommendedName>
        <fullName evidence="3">Late competence development protein ComFB</fullName>
    </recommendedName>
</protein>
<evidence type="ECO:0008006" key="3">
    <source>
        <dbReference type="Google" id="ProtNLM"/>
    </source>
</evidence>
<evidence type="ECO:0000313" key="2">
    <source>
        <dbReference type="Proteomes" id="UP000006755"/>
    </source>
</evidence>
<dbReference type="OrthoDB" id="5895647at2"/>
<reference evidence="1 2" key="1">
    <citation type="journal article" date="2012" name="J. Bacteriol.">
        <title>Genome Sequence of Gallaecimonas xiamenensis Type Strain 3-C-1.</title>
        <authorList>
            <person name="Lai Q."/>
            <person name="Wang L."/>
            <person name="Wang W."/>
            <person name="Shao Z."/>
        </authorList>
    </citation>
    <scope>NUCLEOTIDE SEQUENCE [LARGE SCALE GENOMIC DNA]</scope>
    <source>
        <strain evidence="1 2">3-C-1</strain>
    </source>
</reference>
<sequence length="87" mass="10132">MHLSDEIHNLVERLLLDELNQSPPDLPSEEWADLCCLVLNKVQPRYVRHDVDALYYMGDGDWDNLRRQIKAAIKESLDFLTSEGARH</sequence>
<evidence type="ECO:0000313" key="1">
    <source>
        <dbReference type="EMBL" id="EKE74888.1"/>
    </source>
</evidence>
<dbReference type="EMBL" id="AMRI01000010">
    <property type="protein sequence ID" value="EKE74888.1"/>
    <property type="molecule type" value="Genomic_DNA"/>
</dbReference>
<dbReference type="Proteomes" id="UP000006755">
    <property type="component" value="Unassembled WGS sequence"/>
</dbReference>
<keyword evidence="2" id="KW-1185">Reference proteome</keyword>
<organism evidence="1 2">
    <name type="scientific">Gallaecimonas xiamenensis 3-C-1</name>
    <dbReference type="NCBI Taxonomy" id="745411"/>
    <lineage>
        <taxon>Bacteria</taxon>
        <taxon>Pseudomonadati</taxon>
        <taxon>Pseudomonadota</taxon>
        <taxon>Gammaproteobacteria</taxon>
        <taxon>Enterobacterales</taxon>
        <taxon>Gallaecimonadaceae</taxon>
        <taxon>Gallaecimonas</taxon>
    </lineage>
</organism>
<dbReference type="RefSeq" id="WP_008484181.1">
    <property type="nucleotide sequence ID" value="NZ_AMRI01000010.1"/>
</dbReference>
<accession>K2JI48</accession>
<dbReference type="Pfam" id="PF10719">
    <property type="entry name" value="ComFB"/>
    <property type="match status" value="1"/>
</dbReference>
<comment type="caution">
    <text evidence="1">The sequence shown here is derived from an EMBL/GenBank/DDBJ whole genome shotgun (WGS) entry which is preliminary data.</text>
</comment>
<gene>
    <name evidence="1" type="ORF">B3C1_08371</name>
</gene>
<proteinExistence type="predicted"/>
<name>K2JI48_9GAMM</name>
<dbReference type="STRING" id="745411.B3C1_08371"/>
<dbReference type="InterPro" id="IPR019657">
    <property type="entry name" value="ComFB"/>
</dbReference>
<dbReference type="AlphaFoldDB" id="K2JI48"/>